<accession>A0A1F6N9P8</accession>
<dbReference type="InterPro" id="IPR051289">
    <property type="entry name" value="LAGLIDADG_Endonuclease"/>
</dbReference>
<gene>
    <name evidence="2" type="ORF">A3I29_00345</name>
</gene>
<dbReference type="EMBL" id="MFQK01000047">
    <property type="protein sequence ID" value="OGH80453.1"/>
    <property type="molecule type" value="Genomic_DNA"/>
</dbReference>
<reference evidence="2 3" key="1">
    <citation type="journal article" date="2016" name="Nat. Commun.">
        <title>Thousands of microbial genomes shed light on interconnected biogeochemical processes in an aquifer system.</title>
        <authorList>
            <person name="Anantharaman K."/>
            <person name="Brown C.T."/>
            <person name="Hug L.A."/>
            <person name="Sharon I."/>
            <person name="Castelle C.J."/>
            <person name="Probst A.J."/>
            <person name="Thomas B.C."/>
            <person name="Singh A."/>
            <person name="Wilkins M.J."/>
            <person name="Karaoz U."/>
            <person name="Brodie E.L."/>
            <person name="Williams K.H."/>
            <person name="Hubbard S.S."/>
            <person name="Banfield J.F."/>
        </authorList>
    </citation>
    <scope>NUCLEOTIDE SEQUENCE [LARGE SCALE GENOMIC DNA]</scope>
</reference>
<dbReference type="SUPFAM" id="SSF55608">
    <property type="entry name" value="Homing endonucleases"/>
    <property type="match status" value="1"/>
</dbReference>
<dbReference type="Gene3D" id="3.10.28.10">
    <property type="entry name" value="Homing endonucleases"/>
    <property type="match status" value="1"/>
</dbReference>
<organism evidence="2 3">
    <name type="scientific">Candidatus Magasanikbacteria bacterium RIFCSPLOWO2_02_FULL_44_11</name>
    <dbReference type="NCBI Taxonomy" id="1798689"/>
    <lineage>
        <taxon>Bacteria</taxon>
        <taxon>Candidatus Magasanikiibacteriota</taxon>
    </lineage>
</organism>
<dbReference type="InterPro" id="IPR004860">
    <property type="entry name" value="LAGLIDADG_dom"/>
</dbReference>
<evidence type="ECO:0000313" key="2">
    <source>
        <dbReference type="EMBL" id="OGH80453.1"/>
    </source>
</evidence>
<feature type="domain" description="Homing endonuclease LAGLIDADG" evidence="1">
    <location>
        <begin position="21"/>
        <end position="122"/>
    </location>
</feature>
<dbReference type="InterPro" id="IPR027434">
    <property type="entry name" value="Homing_endonucl"/>
</dbReference>
<dbReference type="PANTHER" id="PTHR36181:SF2">
    <property type="entry name" value="INTRON-ENCODED ENDONUCLEASE AI3-RELATED"/>
    <property type="match status" value="1"/>
</dbReference>
<dbReference type="Proteomes" id="UP000178726">
    <property type="component" value="Unassembled WGS sequence"/>
</dbReference>
<evidence type="ECO:0000313" key="3">
    <source>
        <dbReference type="Proteomes" id="UP000178726"/>
    </source>
</evidence>
<dbReference type="GO" id="GO:0004519">
    <property type="term" value="F:endonuclease activity"/>
    <property type="evidence" value="ECO:0007669"/>
    <property type="project" value="InterPro"/>
</dbReference>
<protein>
    <recommendedName>
        <fullName evidence="1">Homing endonuclease LAGLIDADG domain-containing protein</fullName>
    </recommendedName>
</protein>
<name>A0A1F6N9P8_9BACT</name>
<evidence type="ECO:0000259" key="1">
    <source>
        <dbReference type="Pfam" id="PF00961"/>
    </source>
</evidence>
<proteinExistence type="predicted"/>
<sequence length="165" mass="18833">MAYNTSALVTTRVSTNDASYLTGLTDGEGSFLVSFQKRPTMRLGIEVRPSFTLSQHQRNKAILDWIVEFFGCGTVRFNRSDETYKYEVRSLTDLLEVVIPHFDQHPLRTSKAADFQKCKSICLLMAQGKHLTKAGMSEIITRAYAMNNWGARRYDKQSLLQILTR</sequence>
<comment type="caution">
    <text evidence="2">The sequence shown here is derived from an EMBL/GenBank/DDBJ whole genome shotgun (WGS) entry which is preliminary data.</text>
</comment>
<dbReference type="PANTHER" id="PTHR36181">
    <property type="entry name" value="INTRON-ENCODED ENDONUCLEASE AI3-RELATED"/>
    <property type="match status" value="1"/>
</dbReference>
<dbReference type="AlphaFoldDB" id="A0A1F6N9P8"/>
<dbReference type="Pfam" id="PF00961">
    <property type="entry name" value="LAGLIDADG_1"/>
    <property type="match status" value="1"/>
</dbReference>